<evidence type="ECO:0000256" key="3">
    <source>
        <dbReference type="ARBA" id="ARBA00023125"/>
    </source>
</evidence>
<comment type="similarity">
    <text evidence="1">Belongs to the SorC transcriptional regulatory family.</text>
</comment>
<dbReference type="InterPro" id="IPR036390">
    <property type="entry name" value="WH_DNA-bd_sf"/>
</dbReference>
<dbReference type="SUPFAM" id="SSF46785">
    <property type="entry name" value="Winged helix' DNA-binding domain"/>
    <property type="match status" value="1"/>
</dbReference>
<dbReference type="Pfam" id="PF04198">
    <property type="entry name" value="Sugar-bind"/>
    <property type="match status" value="1"/>
</dbReference>
<keyword evidence="2" id="KW-0805">Transcription regulation</keyword>
<evidence type="ECO:0000313" key="9">
    <source>
        <dbReference type="Proteomes" id="UP000198811"/>
    </source>
</evidence>
<dbReference type="InterPro" id="IPR037171">
    <property type="entry name" value="NagB/RpiA_transferase-like"/>
</dbReference>
<dbReference type="InterPro" id="IPR051054">
    <property type="entry name" value="SorC_transcr_regulators"/>
</dbReference>
<reference evidence="8 10" key="2">
    <citation type="submission" date="2018-06" db="EMBL/GenBank/DDBJ databases">
        <authorList>
            <consortium name="Pathogen Informatics"/>
            <person name="Doyle S."/>
        </authorList>
    </citation>
    <scope>NUCLEOTIDE SEQUENCE [LARGE SCALE GENOMIC DNA]</scope>
    <source>
        <strain evidence="8 10">NCTC13028</strain>
    </source>
</reference>
<dbReference type="SUPFAM" id="SSF100950">
    <property type="entry name" value="NagB/RpiA/CoA transferase-like"/>
    <property type="match status" value="1"/>
</dbReference>
<organism evidence="8 10">
    <name type="scientific">Clostridium cochlearium</name>
    <dbReference type="NCBI Taxonomy" id="1494"/>
    <lineage>
        <taxon>Bacteria</taxon>
        <taxon>Bacillati</taxon>
        <taxon>Bacillota</taxon>
        <taxon>Clostridia</taxon>
        <taxon>Eubacteriales</taxon>
        <taxon>Clostridiaceae</taxon>
        <taxon>Clostridium</taxon>
    </lineage>
</organism>
<dbReference type="PANTHER" id="PTHR34294:SF5">
    <property type="entry name" value="CENTRAL GLYCOLYTIC GENES REGULATOR"/>
    <property type="match status" value="1"/>
</dbReference>
<dbReference type="GO" id="GO:0003677">
    <property type="term" value="F:DNA binding"/>
    <property type="evidence" value="ECO:0007669"/>
    <property type="project" value="UniProtKB-KW"/>
</dbReference>
<dbReference type="InterPro" id="IPR007324">
    <property type="entry name" value="Sugar-bd_dom_put"/>
</dbReference>
<dbReference type="Proteomes" id="UP000198811">
    <property type="component" value="Unassembled WGS sequence"/>
</dbReference>
<dbReference type="Pfam" id="PF21715">
    <property type="entry name" value="CggR_N"/>
    <property type="match status" value="1"/>
</dbReference>
<evidence type="ECO:0000313" key="8">
    <source>
        <dbReference type="EMBL" id="SQB34255.1"/>
    </source>
</evidence>
<dbReference type="PANTHER" id="PTHR34294">
    <property type="entry name" value="TRANSCRIPTIONAL REGULATOR-RELATED"/>
    <property type="match status" value="1"/>
</dbReference>
<evidence type="ECO:0000259" key="5">
    <source>
        <dbReference type="Pfam" id="PF04198"/>
    </source>
</evidence>
<dbReference type="InterPro" id="IPR036388">
    <property type="entry name" value="WH-like_DNA-bd_sf"/>
</dbReference>
<keyword evidence="9" id="KW-1185">Reference proteome</keyword>
<evidence type="ECO:0000259" key="6">
    <source>
        <dbReference type="Pfam" id="PF21715"/>
    </source>
</evidence>
<dbReference type="Gene3D" id="3.40.50.1360">
    <property type="match status" value="1"/>
</dbReference>
<accession>A0A239Z2V7</accession>
<dbReference type="AlphaFoldDB" id="A0A239Z2V7"/>
<evidence type="ECO:0000256" key="1">
    <source>
        <dbReference type="ARBA" id="ARBA00010466"/>
    </source>
</evidence>
<feature type="domain" description="CggR N-terminal DNA binding" evidence="6">
    <location>
        <begin position="21"/>
        <end position="90"/>
    </location>
</feature>
<evidence type="ECO:0000313" key="7">
    <source>
        <dbReference type="EMBL" id="SDL36500.1"/>
    </source>
</evidence>
<feature type="domain" description="Sugar-binding" evidence="5">
    <location>
        <begin position="93"/>
        <end position="340"/>
    </location>
</feature>
<keyword evidence="4" id="KW-0804">Transcription</keyword>
<protein>
    <submittedName>
        <fullName evidence="8">Central glycolytic genes regulator</fullName>
    </submittedName>
</protein>
<evidence type="ECO:0000256" key="2">
    <source>
        <dbReference type="ARBA" id="ARBA00023015"/>
    </source>
</evidence>
<proteinExistence type="inferred from homology"/>
<dbReference type="EMBL" id="FNGL01000023">
    <property type="protein sequence ID" value="SDL36500.1"/>
    <property type="molecule type" value="Genomic_DNA"/>
</dbReference>
<reference evidence="7 9" key="1">
    <citation type="submission" date="2016-10" db="EMBL/GenBank/DDBJ databases">
        <authorList>
            <person name="Varghese N."/>
            <person name="Submissions S."/>
        </authorList>
    </citation>
    <scope>NUCLEOTIDE SEQUENCE [LARGE SCALE GENOMIC DNA]</scope>
    <source>
        <strain evidence="7 9">NLAE-zl-C224</strain>
    </source>
</reference>
<dbReference type="EMBL" id="UAWC01000007">
    <property type="protein sequence ID" value="SQB34255.1"/>
    <property type="molecule type" value="Genomic_DNA"/>
</dbReference>
<evidence type="ECO:0000256" key="4">
    <source>
        <dbReference type="ARBA" id="ARBA00023163"/>
    </source>
</evidence>
<dbReference type="Proteomes" id="UP000250223">
    <property type="component" value="Unassembled WGS sequence"/>
</dbReference>
<evidence type="ECO:0000313" key="10">
    <source>
        <dbReference type="Proteomes" id="UP000250223"/>
    </source>
</evidence>
<dbReference type="STRING" id="1494.SAMN05216497_12325"/>
<dbReference type="Gene3D" id="1.10.10.10">
    <property type="entry name" value="Winged helix-like DNA-binding domain superfamily/Winged helix DNA-binding domain"/>
    <property type="match status" value="1"/>
</dbReference>
<dbReference type="GO" id="GO:0030246">
    <property type="term" value="F:carbohydrate binding"/>
    <property type="evidence" value="ECO:0007669"/>
    <property type="project" value="InterPro"/>
</dbReference>
<dbReference type="InterPro" id="IPR048715">
    <property type="entry name" value="CggR_N"/>
</dbReference>
<keyword evidence="3" id="KW-0238">DNA-binding</keyword>
<sequence length="345" mass="38405">MDLEELLKLQQKIIPEGIELLERRYIILRNIYYSQPVGRRLLSRNLNLSERIIRTEVNFLKEQGFIEINAPGMIITKLGEEVISKLKEFVYMIKGLSALENRIKERLGLKRVIIVPGDVEEDSSVLKELGKAASNCFKDLLKNGNIVALTGGSTIKSFVDNVVKCNNHQDITIVPARGGMGKRLETQSNTLVSNLAIKCNWNYRLLHVPDNLRAEAAKIIMKEKDVIEVMNIIEDADILIYGIGRADEMAKRRGMSKENIVKLLEKGALGEAFGHYFNKNGEIVYSTSTMGIKNEKVENIENIIAVAGGASKAEAIIATQLNKSNGILITDEGASKSILNILDIL</sequence>
<gene>
    <name evidence="8" type="primary">cggR</name>
    <name evidence="8" type="ORF">NCTC13028_01149</name>
    <name evidence="7" type="ORF">SAMN05216497_12325</name>
</gene>
<name>A0A239Z2V7_CLOCO</name>